<reference evidence="1" key="1">
    <citation type="submission" date="2020-04" db="EMBL/GenBank/DDBJ databases">
        <authorList>
            <person name="Zhang T."/>
        </authorList>
    </citation>
    <scope>NUCLEOTIDE SEQUENCE</scope>
    <source>
        <strain evidence="1">HKST-UBA01</strain>
    </source>
</reference>
<dbReference type="InterPro" id="IPR025737">
    <property type="entry name" value="FApF"/>
</dbReference>
<dbReference type="Proteomes" id="UP000697710">
    <property type="component" value="Unassembled WGS sequence"/>
</dbReference>
<proteinExistence type="predicted"/>
<dbReference type="Pfam" id="PF13557">
    <property type="entry name" value="Phenol_MetA_deg"/>
    <property type="match status" value="1"/>
</dbReference>
<name>A0A956LXK9_UNCEI</name>
<dbReference type="AlphaFoldDB" id="A0A956LXK9"/>
<evidence type="ECO:0000313" key="1">
    <source>
        <dbReference type="EMBL" id="MCA9727650.1"/>
    </source>
</evidence>
<reference evidence="1" key="2">
    <citation type="journal article" date="2021" name="Microbiome">
        <title>Successional dynamics and alternative stable states in a saline activated sludge microbial community over 9 years.</title>
        <authorList>
            <person name="Wang Y."/>
            <person name="Ye J."/>
            <person name="Ju F."/>
            <person name="Liu L."/>
            <person name="Boyd J.A."/>
            <person name="Deng Y."/>
            <person name="Parks D.H."/>
            <person name="Jiang X."/>
            <person name="Yin X."/>
            <person name="Woodcroft B.J."/>
            <person name="Tyson G.W."/>
            <person name="Hugenholtz P."/>
            <person name="Polz M.F."/>
            <person name="Zhang T."/>
        </authorList>
    </citation>
    <scope>NUCLEOTIDE SEQUENCE</scope>
    <source>
        <strain evidence="1">HKST-UBA01</strain>
    </source>
</reference>
<evidence type="ECO:0000313" key="2">
    <source>
        <dbReference type="Proteomes" id="UP000697710"/>
    </source>
</evidence>
<comment type="caution">
    <text evidence="1">The sequence shown here is derived from an EMBL/GenBank/DDBJ whole genome shotgun (WGS) entry which is preliminary data.</text>
</comment>
<dbReference type="EMBL" id="JAGQHR010000207">
    <property type="protein sequence ID" value="MCA9727650.1"/>
    <property type="molecule type" value="Genomic_DNA"/>
</dbReference>
<feature type="non-terminal residue" evidence="1">
    <location>
        <position position="1"/>
    </location>
</feature>
<accession>A0A956LXK9</accession>
<sequence>TFDRFDGLDLRDGEITLLFVHEDVGIPDSLDFLAEGDVISSNLSLKIDTSVTSFVATYGVTEMFDVGLIVPVVDIDVSYAIAAQIERLSTYQTPGTHQFTDGSSAKTFGYSGSAHGLGDITLRGKWRLPTNDTVTLAGTAEVRFPTGDELDLLGTGAFQGRASLLMALPGATFSPHVNAGFAAASGSTLSDEVDYRAGFDWAVDPKMTLAADLIGQTLLSADRAFLGKESHRFFEPQQGRILSTDFPVLFQESDQVRNRLQAAVGAKINVTGNVLLSGSGLIALSNDGLTDDFSALAGIDYSS</sequence>
<protein>
    <submittedName>
        <fullName evidence="1">Transporter</fullName>
    </submittedName>
</protein>
<organism evidence="1 2">
    <name type="scientific">Eiseniibacteriota bacterium</name>
    <dbReference type="NCBI Taxonomy" id="2212470"/>
    <lineage>
        <taxon>Bacteria</taxon>
        <taxon>Candidatus Eiseniibacteriota</taxon>
    </lineage>
</organism>
<gene>
    <name evidence="1" type="ORF">KC729_08200</name>
</gene>